<evidence type="ECO:0000313" key="4">
    <source>
        <dbReference type="Proteomes" id="UP000035929"/>
    </source>
</evidence>
<dbReference type="Gene3D" id="3.40.50.300">
    <property type="entry name" value="P-loop containing nucleotide triphosphate hydrolases"/>
    <property type="match status" value="1"/>
</dbReference>
<name>A0A0J6SGF8_9HYPH</name>
<dbReference type="GO" id="GO:0004519">
    <property type="term" value="F:endonuclease activity"/>
    <property type="evidence" value="ECO:0007669"/>
    <property type="project" value="InterPro"/>
</dbReference>
<dbReference type="InterPro" id="IPR027417">
    <property type="entry name" value="P-loop_NTPase"/>
</dbReference>
<gene>
    <name evidence="3" type="ORF">VP06_14710</name>
</gene>
<dbReference type="InterPro" id="IPR046462">
    <property type="entry name" value="TerL_nuclease"/>
</dbReference>
<evidence type="ECO:0008006" key="5">
    <source>
        <dbReference type="Google" id="ProtNLM"/>
    </source>
</evidence>
<evidence type="ECO:0000313" key="3">
    <source>
        <dbReference type="EMBL" id="KMO34315.1"/>
    </source>
</evidence>
<dbReference type="EMBL" id="LABX01000106">
    <property type="protein sequence ID" value="KMO34315.1"/>
    <property type="molecule type" value="Genomic_DNA"/>
</dbReference>
<dbReference type="PANTHER" id="PTHR41287:SF1">
    <property type="entry name" value="PROTEIN YMFN"/>
    <property type="match status" value="1"/>
</dbReference>
<dbReference type="PANTHER" id="PTHR41287">
    <property type="match status" value="1"/>
</dbReference>
<dbReference type="Pfam" id="PF03354">
    <property type="entry name" value="TerL_ATPase"/>
    <property type="match status" value="1"/>
</dbReference>
<dbReference type="AlphaFoldDB" id="A0A0J6SGF8"/>
<protein>
    <recommendedName>
        <fullName evidence="5">Terminase</fullName>
    </recommendedName>
</protein>
<dbReference type="InterPro" id="IPR046461">
    <property type="entry name" value="TerL_ATPase"/>
</dbReference>
<comment type="caution">
    <text evidence="3">The sequence shown here is derived from an EMBL/GenBank/DDBJ whole genome shotgun (WGS) entry which is preliminary data.</text>
</comment>
<dbReference type="Pfam" id="PF20441">
    <property type="entry name" value="TerL_nuclease"/>
    <property type="match status" value="1"/>
</dbReference>
<dbReference type="InterPro" id="IPR005021">
    <property type="entry name" value="Terminase_largesu-like"/>
</dbReference>
<feature type="domain" description="Terminase large subunit-like ATPase" evidence="1">
    <location>
        <begin position="104"/>
        <end position="261"/>
    </location>
</feature>
<evidence type="ECO:0000259" key="2">
    <source>
        <dbReference type="Pfam" id="PF20441"/>
    </source>
</evidence>
<dbReference type="RefSeq" id="WP_048464509.1">
    <property type="nucleotide sequence ID" value="NZ_LABX01000106.1"/>
</dbReference>
<reference evidence="3 4" key="1">
    <citation type="submission" date="2015-03" db="EMBL/GenBank/DDBJ databases">
        <title>Genome sequencing of Methylobacterium aquaticum DSM16371 type strain.</title>
        <authorList>
            <person name="Chaudhry V."/>
            <person name="Patil P.B."/>
        </authorList>
    </citation>
    <scope>NUCLEOTIDE SEQUENCE [LARGE SCALE GENOMIC DNA]</scope>
    <source>
        <strain evidence="3 4">DSM 16371</strain>
    </source>
</reference>
<proteinExistence type="predicted"/>
<dbReference type="OrthoDB" id="9760250at2"/>
<dbReference type="Proteomes" id="UP000035929">
    <property type="component" value="Unassembled WGS sequence"/>
</dbReference>
<feature type="domain" description="Terminase large subunit-like endonuclease" evidence="2">
    <location>
        <begin position="289"/>
        <end position="561"/>
    </location>
</feature>
<sequence>MVFRTVADRTFNKTTFDDAPVADYPRIAEWYCQAVVNRRIPTCEFEILAAERYLHMLQEAKKPRSELVFSVEHAIDACRFIEMLPEVKGGDGGTILLQPVQCWWICAIFGFRERETGRRWTRTVNLWVPRKNGKSTLATGIVLYALNFEGERGAEGYISAGSEKQADVPYKMIRQTVDAEPELQAHLRISYTKEAMEFGATGATLQLLASRAKNLDGLNPHVVLAEELHAQDQAVIGVLKSAQGARKAPLWVSISTAGRDSFGPAYAAFCDDQRVLKGEIRAPRRFTVIYAAEPGDEDQRFTPSVLEKFNPLWGISLNPVSIGEEEAEARISEAKLQEYVRTRLNIWVRAAGTLFSTEDWRKCGDPRLNLDVLKGFPLYVGVDLASHSDLNAAAFIAKVGDQLFAHIRYWLPEKSSRFKDERFADMFSAWARDGHLTLTKGDHVDHEQILADILATVEGHTVVGFSFDNWQADFLMGAVEKRGHVAFRVSKSPRELTRSTDDLVARHRNPDRLQHDANPISAWCAGNVVGFWDANDNVLPKKEERGSKLSIDGMDALILANAARLHDEAGILDGTKKTAPNVYLQRGLLGEDA</sequence>
<dbReference type="PATRIC" id="fig|270351.6.peg.346"/>
<evidence type="ECO:0000259" key="1">
    <source>
        <dbReference type="Pfam" id="PF03354"/>
    </source>
</evidence>
<organism evidence="3 4">
    <name type="scientific">Methylobacterium aquaticum</name>
    <dbReference type="NCBI Taxonomy" id="270351"/>
    <lineage>
        <taxon>Bacteria</taxon>
        <taxon>Pseudomonadati</taxon>
        <taxon>Pseudomonadota</taxon>
        <taxon>Alphaproteobacteria</taxon>
        <taxon>Hyphomicrobiales</taxon>
        <taxon>Methylobacteriaceae</taxon>
        <taxon>Methylobacterium</taxon>
    </lineage>
</organism>
<accession>A0A0J6SGF8</accession>